<comment type="similarity">
    <text evidence="1">Belongs to the TRAFAC class dynamin-like GTPase superfamily. IRG family.</text>
</comment>
<keyword evidence="2" id="KW-0547">Nucleotide-binding</keyword>
<evidence type="ECO:0000256" key="4">
    <source>
        <dbReference type="ARBA" id="ARBA00023134"/>
    </source>
</evidence>
<keyword evidence="4" id="KW-0342">GTP-binding</keyword>
<dbReference type="OrthoDB" id="422720at2759"/>
<name>A0A7J5YLG3_DISMA</name>
<keyword evidence="7" id="KW-1185">Reference proteome</keyword>
<dbReference type="Gene3D" id="3.40.50.300">
    <property type="entry name" value="P-loop containing nucleotide triphosphate hydrolases"/>
    <property type="match status" value="1"/>
</dbReference>
<dbReference type="GO" id="GO:0016020">
    <property type="term" value="C:membrane"/>
    <property type="evidence" value="ECO:0007669"/>
    <property type="project" value="InterPro"/>
</dbReference>
<evidence type="ECO:0000256" key="1">
    <source>
        <dbReference type="ARBA" id="ARBA00005429"/>
    </source>
</evidence>
<evidence type="ECO:0000256" key="2">
    <source>
        <dbReference type="ARBA" id="ARBA00022741"/>
    </source>
</evidence>
<dbReference type="EMBL" id="JAAKFY010000011">
    <property type="protein sequence ID" value="KAF3850332.1"/>
    <property type="molecule type" value="Genomic_DNA"/>
</dbReference>
<dbReference type="GO" id="GO:0005525">
    <property type="term" value="F:GTP binding"/>
    <property type="evidence" value="ECO:0007669"/>
    <property type="project" value="UniProtKB-KW"/>
</dbReference>
<dbReference type="InterPro" id="IPR027417">
    <property type="entry name" value="P-loop_NTPase"/>
</dbReference>
<protein>
    <recommendedName>
        <fullName evidence="5">IRG-type G domain-containing protein</fullName>
    </recommendedName>
</protein>
<keyword evidence="3" id="KW-0378">Hydrolase</keyword>
<evidence type="ECO:0000313" key="6">
    <source>
        <dbReference type="EMBL" id="KAF3850332.1"/>
    </source>
</evidence>
<dbReference type="GO" id="GO:0016787">
    <property type="term" value="F:hydrolase activity"/>
    <property type="evidence" value="ECO:0007669"/>
    <property type="project" value="UniProtKB-KW"/>
</dbReference>
<evidence type="ECO:0000313" key="7">
    <source>
        <dbReference type="Proteomes" id="UP000518266"/>
    </source>
</evidence>
<comment type="caution">
    <text evidence="6">The sequence shown here is derived from an EMBL/GenBank/DDBJ whole genome shotgun (WGS) entry which is preliminary data.</text>
</comment>
<dbReference type="InterPro" id="IPR030385">
    <property type="entry name" value="G_IRG_dom"/>
</dbReference>
<dbReference type="AlphaFoldDB" id="A0A7J5YLG3"/>
<dbReference type="PROSITE" id="PS51716">
    <property type="entry name" value="G_IRG"/>
    <property type="match status" value="1"/>
</dbReference>
<dbReference type="InterPro" id="IPR007743">
    <property type="entry name" value="Immunity-related_GTPase-like"/>
</dbReference>
<dbReference type="PANTHER" id="PTHR32341">
    <property type="entry name" value="INTERFERON-INDUCIBLE GTPASE"/>
    <property type="match status" value="1"/>
</dbReference>
<dbReference type="InterPro" id="IPR051515">
    <property type="entry name" value="IRG"/>
</dbReference>
<reference evidence="6 7" key="1">
    <citation type="submission" date="2020-03" db="EMBL/GenBank/DDBJ databases">
        <title>Dissostichus mawsoni Genome sequencing and assembly.</title>
        <authorList>
            <person name="Park H."/>
        </authorList>
    </citation>
    <scope>NUCLEOTIDE SEQUENCE [LARGE SCALE GENOMIC DNA]</scope>
    <source>
        <strain evidence="6">DM0001</strain>
        <tissue evidence="6">Muscle</tissue>
    </source>
</reference>
<dbReference type="PANTHER" id="PTHR32341:SF10">
    <property type="entry name" value="INTERFERON-INDUCIBLE GTPASE 5"/>
    <property type="match status" value="1"/>
</dbReference>
<proteinExistence type="inferred from homology"/>
<evidence type="ECO:0000259" key="5">
    <source>
        <dbReference type="PROSITE" id="PS51716"/>
    </source>
</evidence>
<sequence>MIAKAIRDMKKRFYFVRSKIDQDIFNTKEVKESSTQKRPLPISGTTAFKVFLVSSFDLQLYDFHLLEETLGRELPEHKRDTLLLALPNFNLGIIKKKKEALQSKVVLCCFICTHSSCTSSWALHCCRSNHAVQNAFGLDPKSLQSLAVSACVPLEDLTAEMKSPLAVKEIRREVILNLLQVSTVHVALMVAEEGFRYIPLFGIPLASSLSFACTYRALSTFLYMLAEDAQSVFTKALGLHTSV</sequence>
<dbReference type="Pfam" id="PF05049">
    <property type="entry name" value="IIGP"/>
    <property type="match status" value="1"/>
</dbReference>
<gene>
    <name evidence="6" type="ORF">F7725_020051</name>
</gene>
<organism evidence="6 7">
    <name type="scientific">Dissostichus mawsoni</name>
    <name type="common">Antarctic cod</name>
    <dbReference type="NCBI Taxonomy" id="36200"/>
    <lineage>
        <taxon>Eukaryota</taxon>
        <taxon>Metazoa</taxon>
        <taxon>Chordata</taxon>
        <taxon>Craniata</taxon>
        <taxon>Vertebrata</taxon>
        <taxon>Euteleostomi</taxon>
        <taxon>Actinopterygii</taxon>
        <taxon>Neopterygii</taxon>
        <taxon>Teleostei</taxon>
        <taxon>Neoteleostei</taxon>
        <taxon>Acanthomorphata</taxon>
        <taxon>Eupercaria</taxon>
        <taxon>Perciformes</taxon>
        <taxon>Notothenioidei</taxon>
        <taxon>Nototheniidae</taxon>
        <taxon>Dissostichus</taxon>
    </lineage>
</organism>
<accession>A0A7J5YLG3</accession>
<feature type="domain" description="IRG-type G" evidence="5">
    <location>
        <begin position="1"/>
        <end position="73"/>
    </location>
</feature>
<evidence type="ECO:0000256" key="3">
    <source>
        <dbReference type="ARBA" id="ARBA00022801"/>
    </source>
</evidence>
<dbReference type="Proteomes" id="UP000518266">
    <property type="component" value="Unassembled WGS sequence"/>
</dbReference>